<evidence type="ECO:0000313" key="2">
    <source>
        <dbReference type="EMBL" id="EYC04028.1"/>
    </source>
</evidence>
<evidence type="ECO:0008006" key="4">
    <source>
        <dbReference type="Google" id="ProtNLM"/>
    </source>
</evidence>
<comment type="caution">
    <text evidence="2">The sequence shown here is derived from an EMBL/GenBank/DDBJ whole genome shotgun (WGS) entry which is preliminary data.</text>
</comment>
<name>A0A016TNK2_9BILA</name>
<proteinExistence type="predicted"/>
<dbReference type="AlphaFoldDB" id="A0A016TNK2"/>
<evidence type="ECO:0000313" key="3">
    <source>
        <dbReference type="Proteomes" id="UP000024635"/>
    </source>
</evidence>
<gene>
    <name evidence="2" type="primary">Acey_s0090.g2374</name>
    <name evidence="2" type="ORF">Y032_0090g2374</name>
</gene>
<accession>A0A016TNK2</accession>
<evidence type="ECO:0000256" key="1">
    <source>
        <dbReference type="SAM" id="MobiDB-lite"/>
    </source>
</evidence>
<organism evidence="2 3">
    <name type="scientific">Ancylostoma ceylanicum</name>
    <dbReference type="NCBI Taxonomy" id="53326"/>
    <lineage>
        <taxon>Eukaryota</taxon>
        <taxon>Metazoa</taxon>
        <taxon>Ecdysozoa</taxon>
        <taxon>Nematoda</taxon>
        <taxon>Chromadorea</taxon>
        <taxon>Rhabditida</taxon>
        <taxon>Rhabditina</taxon>
        <taxon>Rhabditomorpha</taxon>
        <taxon>Strongyloidea</taxon>
        <taxon>Ancylostomatidae</taxon>
        <taxon>Ancylostomatinae</taxon>
        <taxon>Ancylostoma</taxon>
    </lineage>
</organism>
<feature type="region of interest" description="Disordered" evidence="1">
    <location>
        <begin position="67"/>
        <end position="92"/>
    </location>
</feature>
<reference evidence="3" key="1">
    <citation type="journal article" date="2015" name="Nat. Genet.">
        <title>The genome and transcriptome of the zoonotic hookworm Ancylostoma ceylanicum identify infection-specific gene families.</title>
        <authorList>
            <person name="Schwarz E.M."/>
            <person name="Hu Y."/>
            <person name="Antoshechkin I."/>
            <person name="Miller M.M."/>
            <person name="Sternberg P.W."/>
            <person name="Aroian R.V."/>
        </authorList>
    </citation>
    <scope>NUCLEOTIDE SEQUENCE</scope>
    <source>
        <strain evidence="3">HY135</strain>
    </source>
</reference>
<keyword evidence="3" id="KW-1185">Reference proteome</keyword>
<protein>
    <recommendedName>
        <fullName evidence="4">CCHC-type domain-containing protein</fullName>
    </recommendedName>
</protein>
<dbReference type="EMBL" id="JARK01001426">
    <property type="protein sequence ID" value="EYC04028.1"/>
    <property type="molecule type" value="Genomic_DNA"/>
</dbReference>
<dbReference type="Proteomes" id="UP000024635">
    <property type="component" value="Unassembled WGS sequence"/>
</dbReference>
<sequence length="92" mass="10370">MTLLKTSKVIEKDSIGVNEVKAGPSHETQNVGKVSCGKVSHTSRLCRNKAWRCSTCKGKGHKEKYCKKAKQYRNRSKSKSRAKPHKKVLKQT</sequence>